<name>A0A971S2E1_9BACT</name>
<dbReference type="Proteomes" id="UP000777265">
    <property type="component" value="Unassembled WGS sequence"/>
</dbReference>
<reference evidence="1" key="2">
    <citation type="submission" date="2020-01" db="EMBL/GenBank/DDBJ databases">
        <authorList>
            <person name="Campanaro S."/>
        </authorList>
    </citation>
    <scope>NUCLEOTIDE SEQUENCE</scope>
    <source>
        <strain evidence="1">AS06rmzACSIP_7</strain>
    </source>
</reference>
<proteinExistence type="predicted"/>
<gene>
    <name evidence="1" type="ORF">GXY80_15470</name>
</gene>
<dbReference type="AlphaFoldDB" id="A0A971S2E1"/>
<reference evidence="1" key="1">
    <citation type="journal article" date="2020" name="Biotechnol. Biofuels">
        <title>New insights from the biogas microbiome by comprehensive genome-resolved metagenomics of nearly 1600 species originating from multiple anaerobic digesters.</title>
        <authorList>
            <person name="Campanaro S."/>
            <person name="Treu L."/>
            <person name="Rodriguez-R L.M."/>
            <person name="Kovalovszki A."/>
            <person name="Ziels R.M."/>
            <person name="Maus I."/>
            <person name="Zhu X."/>
            <person name="Kougias P.G."/>
            <person name="Basile A."/>
            <person name="Luo G."/>
            <person name="Schluter A."/>
            <person name="Konstantinidis K.T."/>
            <person name="Angelidaki I."/>
        </authorList>
    </citation>
    <scope>NUCLEOTIDE SEQUENCE</scope>
    <source>
        <strain evidence="1">AS06rmzACSIP_7</strain>
    </source>
</reference>
<sequence length="224" mass="25628">MLSGVPAFAQQNRVFIEDHDSLTVYYPRFNRIDFVTKQMPQKSEKDVIFVCAASFTGELLDEFKHSNIAGHHVTSGSFHKGYKCGPYNGVFTWSARSGWHFYNYSHKNSEPPLTAVAAEGGMGYCQSLLFYNGKRFKGCMKPERTNRYRALCEIGGKLCIVDCARSLPFGHFMDGLEKLGVKNALYCDMGRGWNYSWYRKDNDTVQELFPTSGQYTTNWIAFYE</sequence>
<comment type="caution">
    <text evidence="1">The sequence shown here is derived from an EMBL/GenBank/DDBJ whole genome shotgun (WGS) entry which is preliminary data.</text>
</comment>
<evidence type="ECO:0000313" key="1">
    <source>
        <dbReference type="EMBL" id="NLW36856.1"/>
    </source>
</evidence>
<evidence type="ECO:0000313" key="2">
    <source>
        <dbReference type="Proteomes" id="UP000777265"/>
    </source>
</evidence>
<evidence type="ECO:0008006" key="3">
    <source>
        <dbReference type="Google" id="ProtNLM"/>
    </source>
</evidence>
<protein>
    <recommendedName>
        <fullName evidence="3">Phosphodiester glycosidase domain-containing protein</fullName>
    </recommendedName>
</protein>
<dbReference type="EMBL" id="JAAYEE010000309">
    <property type="protein sequence ID" value="NLW36856.1"/>
    <property type="molecule type" value="Genomic_DNA"/>
</dbReference>
<organism evidence="1 2">
    <name type="scientific">Syntrophorhabdus aromaticivorans</name>
    <dbReference type="NCBI Taxonomy" id="328301"/>
    <lineage>
        <taxon>Bacteria</taxon>
        <taxon>Pseudomonadati</taxon>
        <taxon>Thermodesulfobacteriota</taxon>
        <taxon>Syntrophorhabdia</taxon>
        <taxon>Syntrophorhabdales</taxon>
        <taxon>Syntrophorhabdaceae</taxon>
        <taxon>Syntrophorhabdus</taxon>
    </lineage>
</organism>
<accession>A0A971S2E1</accession>